<accession>A0A6L8URP3</accession>
<name>A0A6L8URP3_9BACL</name>
<sequence length="228" mass="26539">MPKARVYKEQVVAEMRRLKLEQRIVLLRTRTKIIFSKDDVMLGTVIMTNPGSFKMGRHLQWDDFSKGKGNQDIIQGIGTPDTTMQNLIEVILKAFEPNYPKGYLSVLNITALVEPDGEKIVSYHGKMLEELQRLGNDTSILYDSEVYHKDMFQQHCEYSPFIMMGFLNDIFHGEVLRIREWSKHYESKLVFALDKQGRLVHPFCWRLKPEYKEQAIKRLKAVLQNGSG</sequence>
<comment type="caution">
    <text evidence="1">The sequence shown here is derived from an EMBL/GenBank/DDBJ whole genome shotgun (WGS) entry which is preliminary data.</text>
</comment>
<organism evidence="1 2">
    <name type="scientific">Paenibacillus silvestris</name>
    <dbReference type="NCBI Taxonomy" id="2606219"/>
    <lineage>
        <taxon>Bacteria</taxon>
        <taxon>Bacillati</taxon>
        <taxon>Bacillota</taxon>
        <taxon>Bacilli</taxon>
        <taxon>Bacillales</taxon>
        <taxon>Paenibacillaceae</taxon>
        <taxon>Paenibacillus</taxon>
    </lineage>
</organism>
<gene>
    <name evidence="1" type="ORF">GQF01_00775</name>
</gene>
<keyword evidence="2" id="KW-1185">Reference proteome</keyword>
<protein>
    <submittedName>
        <fullName evidence="1">Uncharacterized protein</fullName>
    </submittedName>
</protein>
<proteinExistence type="predicted"/>
<dbReference type="AlphaFoldDB" id="A0A6L8URP3"/>
<dbReference type="Proteomes" id="UP000481087">
    <property type="component" value="Unassembled WGS sequence"/>
</dbReference>
<reference evidence="1 2" key="1">
    <citation type="submission" date="2019-12" db="EMBL/GenBank/DDBJ databases">
        <title>Paenibacillus sp. nov. sp. isolated from soil.</title>
        <authorList>
            <person name="Kim J."/>
            <person name="Jeong S.E."/>
            <person name="Jung H.S."/>
            <person name="Jeon C.O."/>
        </authorList>
    </citation>
    <scope>NUCLEOTIDE SEQUENCE [LARGE SCALE GENOMIC DNA]</scope>
    <source>
        <strain evidence="1 2">5J-6</strain>
    </source>
</reference>
<dbReference type="EMBL" id="WTUZ01000002">
    <property type="protein sequence ID" value="MZQ80688.1"/>
    <property type="molecule type" value="Genomic_DNA"/>
</dbReference>
<evidence type="ECO:0000313" key="1">
    <source>
        <dbReference type="EMBL" id="MZQ80688.1"/>
    </source>
</evidence>
<evidence type="ECO:0000313" key="2">
    <source>
        <dbReference type="Proteomes" id="UP000481087"/>
    </source>
</evidence>